<dbReference type="SUPFAM" id="SSF52540">
    <property type="entry name" value="P-loop containing nucleoside triphosphate hydrolases"/>
    <property type="match status" value="1"/>
</dbReference>
<dbReference type="Pfam" id="PF00004">
    <property type="entry name" value="AAA"/>
    <property type="match status" value="1"/>
</dbReference>
<keyword evidence="8" id="KW-1185">Reference proteome</keyword>
<evidence type="ECO:0000256" key="3">
    <source>
        <dbReference type="ARBA" id="ARBA00022840"/>
    </source>
</evidence>
<name>A0A8H8DG79_9FUNG</name>
<proteinExistence type="inferred from homology"/>
<dbReference type="Gene3D" id="1.10.8.60">
    <property type="match status" value="1"/>
</dbReference>
<dbReference type="OrthoDB" id="5421at2759"/>
<evidence type="ECO:0000256" key="1">
    <source>
        <dbReference type="ARBA" id="ARBA00006914"/>
    </source>
</evidence>
<dbReference type="InterPro" id="IPR027417">
    <property type="entry name" value="P-loop_NTPase"/>
</dbReference>
<keyword evidence="7" id="KW-0378">Hydrolase</keyword>
<evidence type="ECO:0000313" key="7">
    <source>
        <dbReference type="EMBL" id="KAG5457310.1"/>
    </source>
</evidence>
<dbReference type="PANTHER" id="PTHR23077">
    <property type="entry name" value="AAA-FAMILY ATPASE"/>
    <property type="match status" value="1"/>
</dbReference>
<dbReference type="InterPro" id="IPR041569">
    <property type="entry name" value="AAA_lid_3"/>
</dbReference>
<keyword evidence="3 4" id="KW-0067">ATP-binding</keyword>
<dbReference type="Gene3D" id="3.40.50.300">
    <property type="entry name" value="P-loop containing nucleotide triphosphate hydrolases"/>
    <property type="match status" value="1"/>
</dbReference>
<evidence type="ECO:0000256" key="4">
    <source>
        <dbReference type="RuleBase" id="RU003651"/>
    </source>
</evidence>
<dbReference type="GO" id="GO:0005737">
    <property type="term" value="C:cytoplasm"/>
    <property type="evidence" value="ECO:0007669"/>
    <property type="project" value="TreeGrafter"/>
</dbReference>
<evidence type="ECO:0000259" key="5">
    <source>
        <dbReference type="Pfam" id="PF00004"/>
    </source>
</evidence>
<dbReference type="Pfam" id="PF17862">
    <property type="entry name" value="AAA_lid_3"/>
    <property type="match status" value="1"/>
</dbReference>
<dbReference type="GO" id="GO:0016887">
    <property type="term" value="F:ATP hydrolysis activity"/>
    <property type="evidence" value="ECO:0007669"/>
    <property type="project" value="InterPro"/>
</dbReference>
<protein>
    <submittedName>
        <fullName evidence="7">P-loop containing nucleoside triphosphate hydrolase protein</fullName>
    </submittedName>
</protein>
<dbReference type="GO" id="GO:0005524">
    <property type="term" value="F:ATP binding"/>
    <property type="evidence" value="ECO:0007669"/>
    <property type="project" value="UniProtKB-KW"/>
</dbReference>
<dbReference type="Proteomes" id="UP000673691">
    <property type="component" value="Unassembled WGS sequence"/>
</dbReference>
<comment type="similarity">
    <text evidence="1 4">Belongs to the AAA ATPase family.</text>
</comment>
<sequence length="261" mass="28063">VILNGADVFGSYAGESEETLRRTFGQAAAAAEADGERPCILFIDELDALTPNREGSRLHETRVVAQLLTLMDGIQARGSLVVIGATNRPNAIDPALRRPGRFDREIAIDMPGQSARQRILEHRAGSMPLAHDVDLRALAESTNGYAGADLASLCLEAAVVAVESRERVMLHREPRVAMADFKMAMAKMQPAKRRAAGSAVTVEPGSVKWSDVGGLELVKKRERRVAWVPELTNVDIDSDGLTSLSARAAGDRNSGRPSSGR</sequence>
<dbReference type="InterPro" id="IPR050168">
    <property type="entry name" value="AAA_ATPase_domain"/>
</dbReference>
<accession>A0A8H8DG79</accession>
<dbReference type="AlphaFoldDB" id="A0A8H8DG79"/>
<evidence type="ECO:0000313" key="8">
    <source>
        <dbReference type="Proteomes" id="UP000673691"/>
    </source>
</evidence>
<keyword evidence="2 4" id="KW-0547">Nucleotide-binding</keyword>
<feature type="non-terminal residue" evidence="7">
    <location>
        <position position="1"/>
    </location>
</feature>
<reference evidence="7 8" key="1">
    <citation type="journal article" name="Sci. Rep.">
        <title>Genome-scale phylogenetic analyses confirm Olpidium as the closest living zoosporic fungus to the non-flagellated, terrestrial fungi.</title>
        <authorList>
            <person name="Chang Y."/>
            <person name="Rochon D."/>
            <person name="Sekimoto S."/>
            <person name="Wang Y."/>
            <person name="Chovatia M."/>
            <person name="Sandor L."/>
            <person name="Salamov A."/>
            <person name="Grigoriev I.V."/>
            <person name="Stajich J.E."/>
            <person name="Spatafora J.W."/>
        </authorList>
    </citation>
    <scope>NUCLEOTIDE SEQUENCE [LARGE SCALE GENOMIC DNA]</scope>
    <source>
        <strain evidence="7">S191</strain>
    </source>
</reference>
<feature type="domain" description="ATPase AAA-type core" evidence="5">
    <location>
        <begin position="2"/>
        <end position="109"/>
    </location>
</feature>
<dbReference type="PROSITE" id="PS00674">
    <property type="entry name" value="AAA"/>
    <property type="match status" value="1"/>
</dbReference>
<comment type="caution">
    <text evidence="7">The sequence shown here is derived from an EMBL/GenBank/DDBJ whole genome shotgun (WGS) entry which is preliminary data.</text>
</comment>
<dbReference type="InterPro" id="IPR003959">
    <property type="entry name" value="ATPase_AAA_core"/>
</dbReference>
<evidence type="ECO:0000259" key="6">
    <source>
        <dbReference type="Pfam" id="PF17862"/>
    </source>
</evidence>
<dbReference type="PANTHER" id="PTHR23077:SF171">
    <property type="entry name" value="NUCLEAR VALOSIN-CONTAINING PROTEIN-LIKE"/>
    <property type="match status" value="1"/>
</dbReference>
<feature type="domain" description="AAA ATPase AAA+ lid" evidence="6">
    <location>
        <begin position="132"/>
        <end position="165"/>
    </location>
</feature>
<dbReference type="InterPro" id="IPR003960">
    <property type="entry name" value="ATPase_AAA_CS"/>
</dbReference>
<gene>
    <name evidence="7" type="ORF">BJ554DRAFT_2719</name>
</gene>
<organism evidence="7 8">
    <name type="scientific">Olpidium bornovanus</name>
    <dbReference type="NCBI Taxonomy" id="278681"/>
    <lineage>
        <taxon>Eukaryota</taxon>
        <taxon>Fungi</taxon>
        <taxon>Fungi incertae sedis</taxon>
        <taxon>Olpidiomycota</taxon>
        <taxon>Olpidiomycotina</taxon>
        <taxon>Olpidiomycetes</taxon>
        <taxon>Olpidiales</taxon>
        <taxon>Olpidiaceae</taxon>
        <taxon>Olpidium</taxon>
    </lineage>
</organism>
<evidence type="ECO:0000256" key="2">
    <source>
        <dbReference type="ARBA" id="ARBA00022741"/>
    </source>
</evidence>
<dbReference type="EMBL" id="JAEFCI010010287">
    <property type="protein sequence ID" value="KAG5457310.1"/>
    <property type="molecule type" value="Genomic_DNA"/>
</dbReference>